<accession>A0A0X3BLQ6</accession>
<organism evidence="1 2">
    <name type="scientific">Methanoculleus bourgensis</name>
    <dbReference type="NCBI Taxonomy" id="83986"/>
    <lineage>
        <taxon>Archaea</taxon>
        <taxon>Methanobacteriati</taxon>
        <taxon>Methanobacteriota</taxon>
        <taxon>Stenosarchaea group</taxon>
        <taxon>Methanomicrobia</taxon>
        <taxon>Methanomicrobiales</taxon>
        <taxon>Methanomicrobiaceae</taxon>
        <taxon>Methanoculleus</taxon>
    </lineage>
</organism>
<evidence type="ECO:0008006" key="3">
    <source>
        <dbReference type="Google" id="ProtNLM"/>
    </source>
</evidence>
<dbReference type="GeneID" id="27137129"/>
<evidence type="ECO:0000313" key="1">
    <source>
        <dbReference type="EMBL" id="CVK32415.1"/>
    </source>
</evidence>
<reference evidence="1 2" key="1">
    <citation type="submission" date="2016-01" db="EMBL/GenBank/DDBJ databases">
        <authorList>
            <person name="Manzoor S."/>
        </authorList>
    </citation>
    <scope>NUCLEOTIDE SEQUENCE [LARGE SCALE GENOMIC DNA]</scope>
    <source>
        <strain evidence="1">Methanoculleus sp MAB1</strain>
    </source>
</reference>
<sequence length="130" mass="14218">MSPIYRAATINSIEAVATVSGSAGGGRDESGKPYFYTNTPVSIGYWFDNEGLPSSDWDTHFTAELWIDGKLIGKKQDLVGSGPQTYTFFAHKFTEPGTYKVEVRGKNTQSMTVTIKNPAEAPPEPKRATH</sequence>
<dbReference type="OrthoDB" id="105985at2157"/>
<protein>
    <recommendedName>
        <fullName evidence="3">PKD domain-containing protein</fullName>
    </recommendedName>
</protein>
<evidence type="ECO:0000313" key="2">
    <source>
        <dbReference type="Proteomes" id="UP000069850"/>
    </source>
</evidence>
<dbReference type="Proteomes" id="UP000069850">
    <property type="component" value="Chromosome 1"/>
</dbReference>
<dbReference type="EMBL" id="LT158599">
    <property type="protein sequence ID" value="CVK32415.1"/>
    <property type="molecule type" value="Genomic_DNA"/>
</dbReference>
<gene>
    <name evidence="1" type="ORF">MMAB1_1202</name>
</gene>
<proteinExistence type="predicted"/>
<dbReference type="AlphaFoldDB" id="A0A0X3BLQ6"/>
<dbReference type="KEGG" id="mema:MMAB1_1202"/>
<dbReference type="RefSeq" id="WP_062262783.1">
    <property type="nucleotide sequence ID" value="NZ_LT158599.1"/>
</dbReference>
<name>A0A0X3BLQ6_9EURY</name>